<sequence>AGLENRQLDTVDFFLKNKENLFNLSAASSVQDQPANTTSDFYLKSVEELRPALDLLCKAIQENDVETQSKNFSEQLLNLTLSFLNKQLREIFTHREGRV</sequence>
<dbReference type="GO" id="GO:0007268">
    <property type="term" value="P:chemical synaptic transmission"/>
    <property type="evidence" value="ECO:0007669"/>
    <property type="project" value="TreeGrafter"/>
</dbReference>
<dbReference type="GO" id="GO:0045202">
    <property type="term" value="C:synapse"/>
    <property type="evidence" value="ECO:0007669"/>
    <property type="project" value="TreeGrafter"/>
</dbReference>
<dbReference type="GO" id="GO:0005737">
    <property type="term" value="C:cytoplasm"/>
    <property type="evidence" value="ECO:0007669"/>
    <property type="project" value="TreeGrafter"/>
</dbReference>
<feature type="non-terminal residue" evidence="2">
    <location>
        <position position="1"/>
    </location>
</feature>
<organism evidence="1 2">
    <name type="scientific">Notechis scutatus</name>
    <name type="common">mainland tiger snake</name>
    <dbReference type="NCBI Taxonomy" id="8663"/>
    <lineage>
        <taxon>Eukaryota</taxon>
        <taxon>Metazoa</taxon>
        <taxon>Chordata</taxon>
        <taxon>Craniata</taxon>
        <taxon>Vertebrata</taxon>
        <taxon>Euteleostomi</taxon>
        <taxon>Lepidosauria</taxon>
        <taxon>Squamata</taxon>
        <taxon>Bifurcata</taxon>
        <taxon>Unidentata</taxon>
        <taxon>Episquamata</taxon>
        <taxon>Toxicofera</taxon>
        <taxon>Serpentes</taxon>
        <taxon>Colubroidea</taxon>
        <taxon>Elapidae</taxon>
        <taxon>Hydrophiinae</taxon>
        <taxon>Notechis</taxon>
    </lineage>
</organism>
<name>A0A6J1W4W2_9SAUR</name>
<feature type="non-terminal residue" evidence="2">
    <location>
        <position position="99"/>
    </location>
</feature>
<evidence type="ECO:0000313" key="1">
    <source>
        <dbReference type="Proteomes" id="UP000504612"/>
    </source>
</evidence>
<dbReference type="KEGG" id="nss:113432434"/>
<dbReference type="GO" id="GO:0007409">
    <property type="term" value="P:axonogenesis"/>
    <property type="evidence" value="ECO:0007669"/>
    <property type="project" value="TreeGrafter"/>
</dbReference>
<dbReference type="GO" id="GO:0030424">
    <property type="term" value="C:axon"/>
    <property type="evidence" value="ECO:0007669"/>
    <property type="project" value="TreeGrafter"/>
</dbReference>
<dbReference type="GeneID" id="113432434"/>
<keyword evidence="1" id="KW-1185">Reference proteome</keyword>
<gene>
    <name evidence="2" type="primary">LOC113432434</name>
</gene>
<proteinExistence type="predicted"/>
<dbReference type="GO" id="GO:0008088">
    <property type="term" value="P:axo-dendritic transport"/>
    <property type="evidence" value="ECO:0007669"/>
    <property type="project" value="TreeGrafter"/>
</dbReference>
<protein>
    <submittedName>
        <fullName evidence="2">Spatacsin-like</fullName>
    </submittedName>
</protein>
<accession>A0A6J1W4W2</accession>
<dbReference type="InterPro" id="IPR028103">
    <property type="entry name" value="Spatacsin"/>
</dbReference>
<dbReference type="GO" id="GO:0048489">
    <property type="term" value="P:synaptic vesicle transport"/>
    <property type="evidence" value="ECO:0007669"/>
    <property type="project" value="TreeGrafter"/>
</dbReference>
<dbReference type="RefSeq" id="XP_026550361.1">
    <property type="nucleotide sequence ID" value="XM_026694576.1"/>
</dbReference>
<dbReference type="AlphaFoldDB" id="A0A6J1W4W2"/>
<reference evidence="2" key="1">
    <citation type="submission" date="2025-08" db="UniProtKB">
        <authorList>
            <consortium name="RefSeq"/>
        </authorList>
    </citation>
    <scope>IDENTIFICATION</scope>
</reference>
<evidence type="ECO:0000313" key="2">
    <source>
        <dbReference type="RefSeq" id="XP_026550361.1"/>
    </source>
</evidence>
<dbReference type="PANTHER" id="PTHR13650:SF0">
    <property type="entry name" value="SPATACSIN"/>
    <property type="match status" value="1"/>
</dbReference>
<dbReference type="PANTHER" id="PTHR13650">
    <property type="entry name" value="SPATACSIN"/>
    <property type="match status" value="1"/>
</dbReference>
<dbReference type="GO" id="GO:0030425">
    <property type="term" value="C:dendrite"/>
    <property type="evidence" value="ECO:0007669"/>
    <property type="project" value="TreeGrafter"/>
</dbReference>
<dbReference type="Proteomes" id="UP000504612">
    <property type="component" value="Unplaced"/>
</dbReference>